<proteinExistence type="predicted"/>
<dbReference type="Pfam" id="PF13578">
    <property type="entry name" value="Methyltransf_24"/>
    <property type="match status" value="1"/>
</dbReference>
<comment type="caution">
    <text evidence="4">The sequence shown here is derived from an EMBL/GenBank/DDBJ whole genome shotgun (WGS) entry which is preliminary data.</text>
</comment>
<evidence type="ECO:0000256" key="3">
    <source>
        <dbReference type="SAM" id="Coils"/>
    </source>
</evidence>
<dbReference type="PANTHER" id="PTHR40048">
    <property type="entry name" value="RHAMNOSYL O-METHYLTRANSFERASE"/>
    <property type="match status" value="1"/>
</dbReference>
<name>A0ABP8A1S3_9MICO</name>
<dbReference type="SUPFAM" id="SSF53335">
    <property type="entry name" value="S-adenosyl-L-methionine-dependent methyltransferases"/>
    <property type="match status" value="1"/>
</dbReference>
<dbReference type="RefSeq" id="WP_344754183.1">
    <property type="nucleotide sequence ID" value="NZ_BAABBW010000003.1"/>
</dbReference>
<dbReference type="InterPro" id="IPR029063">
    <property type="entry name" value="SAM-dependent_MTases_sf"/>
</dbReference>
<accession>A0ABP8A1S3</accession>
<evidence type="ECO:0008006" key="6">
    <source>
        <dbReference type="Google" id="ProtNLM"/>
    </source>
</evidence>
<keyword evidence="5" id="KW-1185">Reference proteome</keyword>
<keyword evidence="3" id="KW-0175">Coiled coil</keyword>
<gene>
    <name evidence="4" type="ORF">GCM10022287_21360</name>
</gene>
<evidence type="ECO:0000256" key="1">
    <source>
        <dbReference type="ARBA" id="ARBA00022603"/>
    </source>
</evidence>
<sequence>MPREDDTRIRAASVIPGHEQWLSSASFWLPTRFVPASAWNEHGPFAMWAVTAFGPRTLVELGTHYGFSYFTMCDAIRRMGLPTKAWAIDSWEGDEHAGFYDHRVYDAVREINADYEDFSNLLRGYFDSQVDNFEDGSIDLLHIDGRHRYEDVKEDFETYLPKMSSHGVVMFHDIAERHDDFGVWKFWEELAGEHPSFAFRHGHGLGVLGVGSELPDAAERFFAAAENHADEIRATYEHLGGRLNQLADHDLSFDGLHAGIHEREVALQDLTSQRDQLAAQVAALTTRSDELEEARAAAETTVKQLSDELLRTRATLSWRITRPLRAMRRRRL</sequence>
<evidence type="ECO:0000256" key="2">
    <source>
        <dbReference type="ARBA" id="ARBA00022679"/>
    </source>
</evidence>
<feature type="coiled-coil region" evidence="3">
    <location>
        <begin position="267"/>
        <end position="308"/>
    </location>
</feature>
<protein>
    <recommendedName>
        <fullName evidence="6">Class I SAM-dependent methyltransferase</fullName>
    </recommendedName>
</protein>
<keyword evidence="2" id="KW-0808">Transferase</keyword>
<organism evidence="4 5">
    <name type="scientific">Gryllotalpicola koreensis</name>
    <dbReference type="NCBI Taxonomy" id="993086"/>
    <lineage>
        <taxon>Bacteria</taxon>
        <taxon>Bacillati</taxon>
        <taxon>Actinomycetota</taxon>
        <taxon>Actinomycetes</taxon>
        <taxon>Micrococcales</taxon>
        <taxon>Microbacteriaceae</taxon>
        <taxon>Gryllotalpicola</taxon>
    </lineage>
</organism>
<reference evidence="5" key="1">
    <citation type="journal article" date="2019" name="Int. J. Syst. Evol. Microbiol.">
        <title>The Global Catalogue of Microorganisms (GCM) 10K type strain sequencing project: providing services to taxonomists for standard genome sequencing and annotation.</title>
        <authorList>
            <consortium name="The Broad Institute Genomics Platform"/>
            <consortium name="The Broad Institute Genome Sequencing Center for Infectious Disease"/>
            <person name="Wu L."/>
            <person name="Ma J."/>
        </authorList>
    </citation>
    <scope>NUCLEOTIDE SEQUENCE [LARGE SCALE GENOMIC DNA]</scope>
    <source>
        <strain evidence="5">JCM 17591</strain>
    </source>
</reference>
<evidence type="ECO:0000313" key="4">
    <source>
        <dbReference type="EMBL" id="GAA4175569.1"/>
    </source>
</evidence>
<evidence type="ECO:0000313" key="5">
    <source>
        <dbReference type="Proteomes" id="UP001501079"/>
    </source>
</evidence>
<dbReference type="EMBL" id="BAABBW010000003">
    <property type="protein sequence ID" value="GAA4175569.1"/>
    <property type="molecule type" value="Genomic_DNA"/>
</dbReference>
<dbReference type="Proteomes" id="UP001501079">
    <property type="component" value="Unassembled WGS sequence"/>
</dbReference>
<dbReference type="PANTHER" id="PTHR40048:SF1">
    <property type="entry name" value="RHAMNOSYL O-METHYLTRANSFERASE"/>
    <property type="match status" value="1"/>
</dbReference>
<dbReference type="Gene3D" id="3.40.50.150">
    <property type="entry name" value="Vaccinia Virus protein VP39"/>
    <property type="match status" value="1"/>
</dbReference>
<keyword evidence="1" id="KW-0489">Methyltransferase</keyword>